<keyword evidence="1" id="KW-0812">Transmembrane</keyword>
<keyword evidence="1" id="KW-1133">Transmembrane helix</keyword>
<proteinExistence type="predicted"/>
<sequence>MTASDILMVVLVVLTNFVLLVLPCLLAPPIARWLEAIAGRVAFRPWGGHPDGRAPAGEGVPRLDLAGVIVEPGIGVGPLRFGARPGAAKAALGPPLDWNAWGDGNLNDSLVYDGVRLVFDRCGAEPLPRSRLCGAEVRRADAVLLGRPLAEWDEGELAAELARLGFRPRVAESGYAEFASPYLAAWFEAGRLARVEVAE</sequence>
<protein>
    <submittedName>
        <fullName evidence="2">Uncharacterized protein</fullName>
    </submittedName>
</protein>
<feature type="transmembrane region" description="Helical" evidence="1">
    <location>
        <begin position="6"/>
        <end position="27"/>
    </location>
</feature>
<name>A0ABU5EYL1_9BACT</name>
<comment type="caution">
    <text evidence="2">The sequence shown here is derived from an EMBL/GenBank/DDBJ whole genome shotgun (WGS) entry which is preliminary data.</text>
</comment>
<dbReference type="RefSeq" id="WP_320686926.1">
    <property type="nucleotide sequence ID" value="NZ_JAXBLV010000178.1"/>
</dbReference>
<gene>
    <name evidence="2" type="ORF">R5W23_001567</name>
</gene>
<evidence type="ECO:0000313" key="3">
    <source>
        <dbReference type="Proteomes" id="UP001272242"/>
    </source>
</evidence>
<dbReference type="Proteomes" id="UP001272242">
    <property type="component" value="Unassembled WGS sequence"/>
</dbReference>
<reference evidence="3" key="1">
    <citation type="journal article" date="2023" name="Mar. Drugs">
        <title>Gemmata algarum, a Novel Planctomycete Isolated from an Algal Mat, Displays Antimicrobial Activity.</title>
        <authorList>
            <person name="Kumar G."/>
            <person name="Kallscheuer N."/>
            <person name="Kashif M."/>
            <person name="Ahamad S."/>
            <person name="Jagadeeshwari U."/>
            <person name="Pannikurungottu S."/>
            <person name="Haufschild T."/>
            <person name="Kabuu M."/>
            <person name="Sasikala C."/>
            <person name="Jogler C."/>
            <person name="Ramana C."/>
        </authorList>
    </citation>
    <scope>NUCLEOTIDE SEQUENCE [LARGE SCALE GENOMIC DNA]</scope>
    <source>
        <strain evidence="3">JC673</strain>
    </source>
</reference>
<dbReference type="EMBL" id="JAXBLV010000178">
    <property type="protein sequence ID" value="MDY3560334.1"/>
    <property type="molecule type" value="Genomic_DNA"/>
</dbReference>
<evidence type="ECO:0000313" key="2">
    <source>
        <dbReference type="EMBL" id="MDY3560334.1"/>
    </source>
</evidence>
<accession>A0ABU5EYL1</accession>
<keyword evidence="3" id="KW-1185">Reference proteome</keyword>
<organism evidence="2 3">
    <name type="scientific">Gemmata algarum</name>
    <dbReference type="NCBI Taxonomy" id="2975278"/>
    <lineage>
        <taxon>Bacteria</taxon>
        <taxon>Pseudomonadati</taxon>
        <taxon>Planctomycetota</taxon>
        <taxon>Planctomycetia</taxon>
        <taxon>Gemmatales</taxon>
        <taxon>Gemmataceae</taxon>
        <taxon>Gemmata</taxon>
    </lineage>
</organism>
<keyword evidence="1" id="KW-0472">Membrane</keyword>
<evidence type="ECO:0000256" key="1">
    <source>
        <dbReference type="SAM" id="Phobius"/>
    </source>
</evidence>